<dbReference type="SUPFAM" id="SSF46689">
    <property type="entry name" value="Homeodomain-like"/>
    <property type="match status" value="1"/>
</dbReference>
<comment type="caution">
    <text evidence="5">The sequence shown here is derived from an EMBL/GenBank/DDBJ whole genome shotgun (WGS) entry which is preliminary data.</text>
</comment>
<dbReference type="SUPFAM" id="SSF51215">
    <property type="entry name" value="Regulatory protein AraC"/>
    <property type="match status" value="1"/>
</dbReference>
<dbReference type="InterPro" id="IPR020449">
    <property type="entry name" value="Tscrpt_reg_AraC-type_HTH"/>
</dbReference>
<dbReference type="Gene3D" id="2.60.120.10">
    <property type="entry name" value="Jelly Rolls"/>
    <property type="match status" value="1"/>
</dbReference>
<evidence type="ECO:0000256" key="1">
    <source>
        <dbReference type="ARBA" id="ARBA00023015"/>
    </source>
</evidence>
<gene>
    <name evidence="5" type="ORF">H8B09_10690</name>
</gene>
<evidence type="ECO:0000256" key="2">
    <source>
        <dbReference type="ARBA" id="ARBA00023125"/>
    </source>
</evidence>
<dbReference type="PRINTS" id="PR00032">
    <property type="entry name" value="HTHARAC"/>
</dbReference>
<organism evidence="5 6">
    <name type="scientific">Paenibacillus terricola</name>
    <dbReference type="NCBI Taxonomy" id="2763503"/>
    <lineage>
        <taxon>Bacteria</taxon>
        <taxon>Bacillati</taxon>
        <taxon>Bacillota</taxon>
        <taxon>Bacilli</taxon>
        <taxon>Bacillales</taxon>
        <taxon>Paenibacillaceae</taxon>
        <taxon>Paenibacillus</taxon>
    </lineage>
</organism>
<dbReference type="RefSeq" id="WP_191203477.1">
    <property type="nucleotide sequence ID" value="NZ_JACXZA010000002.1"/>
</dbReference>
<evidence type="ECO:0000313" key="6">
    <source>
        <dbReference type="Proteomes" id="UP000609346"/>
    </source>
</evidence>
<evidence type="ECO:0000256" key="3">
    <source>
        <dbReference type="ARBA" id="ARBA00023163"/>
    </source>
</evidence>
<keyword evidence="2" id="KW-0238">DNA-binding</keyword>
<dbReference type="PANTHER" id="PTHR43280">
    <property type="entry name" value="ARAC-FAMILY TRANSCRIPTIONAL REGULATOR"/>
    <property type="match status" value="1"/>
</dbReference>
<dbReference type="EMBL" id="JACXZA010000002">
    <property type="protein sequence ID" value="MBD3919220.1"/>
    <property type="molecule type" value="Genomic_DNA"/>
</dbReference>
<dbReference type="PROSITE" id="PS01124">
    <property type="entry name" value="HTH_ARAC_FAMILY_2"/>
    <property type="match status" value="1"/>
</dbReference>
<keyword evidence="6" id="KW-1185">Reference proteome</keyword>
<dbReference type="InterPro" id="IPR014710">
    <property type="entry name" value="RmlC-like_jellyroll"/>
</dbReference>
<dbReference type="InterPro" id="IPR018060">
    <property type="entry name" value="HTH_AraC"/>
</dbReference>
<reference evidence="5 6" key="1">
    <citation type="submission" date="2020-09" db="EMBL/GenBank/DDBJ databases">
        <title>Paenibacillus sp. strain PR3 16S rRNA gene Genome sequencing and assembly.</title>
        <authorList>
            <person name="Kim J."/>
        </authorList>
    </citation>
    <scope>NUCLEOTIDE SEQUENCE [LARGE SCALE GENOMIC DNA]</scope>
    <source>
        <strain evidence="5 6">PR3</strain>
    </source>
</reference>
<dbReference type="Pfam" id="PF12833">
    <property type="entry name" value="HTH_18"/>
    <property type="match status" value="1"/>
</dbReference>
<sequence length="301" mass="35029">MKIPVYSFRVDYVTRYSAYNPLLLFAQKYVFAPDEQCSLRKCYASAIVLIESGKGDLDLDGTCCEVQPGSLVYIPAGSVHRWVADSDDPMVHRCAYFDWQHVDRPDFQYQRDYFCAVEDYREELSCVHPTIELHEMIHSSNIQLWVSYYNALTPPPEMLSTRSPWDRLQYNGAFQTFLHQYVSAAMKNGTRDPRITRILERIEQETLEACERYLYQWAEELGLKKSRFHALFKTDTGYSPNDYVKQLQFHRIAEDLVCNALSITDIASKYGFSSIHYFSKAFRSTTGLSPSDYRKKYGAVY</sequence>
<dbReference type="InterPro" id="IPR013096">
    <property type="entry name" value="Cupin_2"/>
</dbReference>
<evidence type="ECO:0000313" key="5">
    <source>
        <dbReference type="EMBL" id="MBD3919220.1"/>
    </source>
</evidence>
<keyword evidence="3" id="KW-0804">Transcription</keyword>
<feature type="domain" description="HTH araC/xylS-type" evidence="4">
    <location>
        <begin position="196"/>
        <end position="296"/>
    </location>
</feature>
<evidence type="ECO:0000259" key="4">
    <source>
        <dbReference type="PROSITE" id="PS01124"/>
    </source>
</evidence>
<dbReference type="SMART" id="SM00342">
    <property type="entry name" value="HTH_ARAC"/>
    <property type="match status" value="1"/>
</dbReference>
<protein>
    <submittedName>
        <fullName evidence="5">AraC family transcriptional regulator</fullName>
    </submittedName>
</protein>
<dbReference type="Proteomes" id="UP000609346">
    <property type="component" value="Unassembled WGS sequence"/>
</dbReference>
<dbReference type="PANTHER" id="PTHR43280:SF28">
    <property type="entry name" value="HTH-TYPE TRANSCRIPTIONAL ACTIVATOR RHAS"/>
    <property type="match status" value="1"/>
</dbReference>
<accession>A0ABR8MTC3</accession>
<dbReference type="Gene3D" id="1.10.10.60">
    <property type="entry name" value="Homeodomain-like"/>
    <property type="match status" value="2"/>
</dbReference>
<dbReference type="Pfam" id="PF07883">
    <property type="entry name" value="Cupin_2"/>
    <property type="match status" value="1"/>
</dbReference>
<dbReference type="InterPro" id="IPR009057">
    <property type="entry name" value="Homeodomain-like_sf"/>
</dbReference>
<keyword evidence="1" id="KW-0805">Transcription regulation</keyword>
<dbReference type="InterPro" id="IPR037923">
    <property type="entry name" value="HTH-like"/>
</dbReference>
<proteinExistence type="predicted"/>
<name>A0ABR8MTC3_9BACL</name>